<comment type="caution">
    <text evidence="2">The sequence shown here is derived from an EMBL/GenBank/DDBJ whole genome shotgun (WGS) entry which is preliminary data.</text>
</comment>
<protein>
    <recommendedName>
        <fullName evidence="4">Secreted protein</fullName>
    </recommendedName>
</protein>
<evidence type="ECO:0008006" key="4">
    <source>
        <dbReference type="Google" id="ProtNLM"/>
    </source>
</evidence>
<evidence type="ECO:0000313" key="3">
    <source>
        <dbReference type="Proteomes" id="UP000550260"/>
    </source>
</evidence>
<name>A0A8E2B2F9_9PSEU</name>
<feature type="chain" id="PRO_5039521581" description="Secreted protein" evidence="1">
    <location>
        <begin position="22"/>
        <end position="146"/>
    </location>
</feature>
<sequence length="146" mass="14836">MSAKKKAMLCAVATLAGLVIAAPQSGAAAYPANNFDVTFGASYTRGTITWYDRSVRLTGTMRSLASSGCRRTIGFTYNADASKQLGEHGTSSQCGDAIKALPPIDVPADVPGGAGLVTVCLTDGDGVVLGTAQAPACRAYARSDAS</sequence>
<feature type="signal peptide" evidence="1">
    <location>
        <begin position="1"/>
        <end position="21"/>
    </location>
</feature>
<gene>
    <name evidence="2" type="ORF">H5411_15545</name>
</gene>
<keyword evidence="1" id="KW-0732">Signal</keyword>
<proteinExistence type="predicted"/>
<evidence type="ECO:0000256" key="1">
    <source>
        <dbReference type="SAM" id="SignalP"/>
    </source>
</evidence>
<dbReference type="AlphaFoldDB" id="A0A8E2B2F9"/>
<evidence type="ECO:0000313" key="2">
    <source>
        <dbReference type="EMBL" id="MBB2500534.1"/>
    </source>
</evidence>
<dbReference type="RefSeq" id="WP_183124209.1">
    <property type="nucleotide sequence ID" value="NZ_JACJHR010000019.1"/>
</dbReference>
<dbReference type="EMBL" id="JACJHR010000019">
    <property type="protein sequence ID" value="MBB2500534.1"/>
    <property type="molecule type" value="Genomic_DNA"/>
</dbReference>
<reference evidence="2 3" key="1">
    <citation type="submission" date="2020-08" db="EMBL/GenBank/DDBJ databases">
        <title>Amycolatopsis echigonensis JCM 21831.</title>
        <authorList>
            <person name="Tedsree N."/>
            <person name="Kuncharoen N."/>
            <person name="Likhitwitayawuid K."/>
            <person name="Tanasupawat S."/>
        </authorList>
    </citation>
    <scope>NUCLEOTIDE SEQUENCE [LARGE SCALE GENOMIC DNA]</scope>
    <source>
        <strain evidence="2 3">JCM 21831</strain>
    </source>
</reference>
<dbReference type="Proteomes" id="UP000550260">
    <property type="component" value="Unassembled WGS sequence"/>
</dbReference>
<organism evidence="2 3">
    <name type="scientific">Amycolatopsis echigonensis</name>
    <dbReference type="NCBI Taxonomy" id="2576905"/>
    <lineage>
        <taxon>Bacteria</taxon>
        <taxon>Bacillati</taxon>
        <taxon>Actinomycetota</taxon>
        <taxon>Actinomycetes</taxon>
        <taxon>Pseudonocardiales</taxon>
        <taxon>Pseudonocardiaceae</taxon>
        <taxon>Amycolatopsis</taxon>
    </lineage>
</organism>
<accession>A0A8E2B2F9</accession>